<evidence type="ECO:0000313" key="2">
    <source>
        <dbReference type="Proteomes" id="UP000177905"/>
    </source>
</evidence>
<dbReference type="EMBL" id="MEUA01000027">
    <property type="protein sequence ID" value="OGC15005.1"/>
    <property type="molecule type" value="Genomic_DNA"/>
</dbReference>
<gene>
    <name evidence="1" type="ORF">A2290_01615</name>
</gene>
<dbReference type="AlphaFoldDB" id="A0A1F4S3K2"/>
<organism evidence="1 2">
    <name type="scientific">candidate division WOR-1 bacterium RIFOXYB2_FULL_36_35</name>
    <dbReference type="NCBI Taxonomy" id="1802578"/>
    <lineage>
        <taxon>Bacteria</taxon>
        <taxon>Bacillati</taxon>
        <taxon>Saganbacteria</taxon>
    </lineage>
</organism>
<comment type="caution">
    <text evidence="1">The sequence shown here is derived from an EMBL/GenBank/DDBJ whole genome shotgun (WGS) entry which is preliminary data.</text>
</comment>
<protein>
    <submittedName>
        <fullName evidence="1">Uncharacterized protein</fullName>
    </submittedName>
</protein>
<sequence length="346" mass="39467">MTTWISGMGDTGGLRGQRLTEARFSCRRADESFPLSGSLREGWNQIPINDIARRRAFVYSSVLMKIQSPRDLATLRASLPSPDILSIASGLLVDIAEISPYSSPVLYVWRKGESDFTKGVIDESFCSRDTMKKLEQSYCLGHELLESSEFYRREFDRRKAISFIADSVVTDPEVLGMSVAILFSALIKERGDETTKAQFCGEILSDLVDKLKHKFGDMNNFDNLEKFALFVEKAVSWMSKKFRDDFSVKDDTSWVVDDRGFRSLQSSVLAKFIELQIKDEDIRNEERFMKSKPKVDQIAYLVRKATRHIDKGVLREVFGVKRDDEIEGTLFTGITRVINRVCVSRD</sequence>
<dbReference type="Proteomes" id="UP000177905">
    <property type="component" value="Unassembled WGS sequence"/>
</dbReference>
<evidence type="ECO:0000313" key="1">
    <source>
        <dbReference type="EMBL" id="OGC15005.1"/>
    </source>
</evidence>
<accession>A0A1F4S3K2</accession>
<reference evidence="1 2" key="1">
    <citation type="journal article" date="2016" name="Nat. Commun.">
        <title>Thousands of microbial genomes shed light on interconnected biogeochemical processes in an aquifer system.</title>
        <authorList>
            <person name="Anantharaman K."/>
            <person name="Brown C.T."/>
            <person name="Hug L.A."/>
            <person name="Sharon I."/>
            <person name="Castelle C.J."/>
            <person name="Probst A.J."/>
            <person name="Thomas B.C."/>
            <person name="Singh A."/>
            <person name="Wilkins M.J."/>
            <person name="Karaoz U."/>
            <person name="Brodie E.L."/>
            <person name="Williams K.H."/>
            <person name="Hubbard S.S."/>
            <person name="Banfield J.F."/>
        </authorList>
    </citation>
    <scope>NUCLEOTIDE SEQUENCE [LARGE SCALE GENOMIC DNA]</scope>
</reference>
<name>A0A1F4S3K2_UNCSA</name>
<proteinExistence type="predicted"/>